<evidence type="ECO:0000313" key="1">
    <source>
        <dbReference type="EMBL" id="KKS42423.1"/>
    </source>
</evidence>
<dbReference type="AlphaFoldDB" id="A0A0G1BYD0"/>
<proteinExistence type="predicted"/>
<dbReference type="Proteomes" id="UP000034875">
    <property type="component" value="Unassembled WGS sequence"/>
</dbReference>
<name>A0A0G1BYD0_9BACT</name>
<organism evidence="1 2">
    <name type="scientific">candidate division CPR1 bacterium GW2011_GWA2_42_17</name>
    <dbReference type="NCBI Taxonomy" id="1618341"/>
    <lineage>
        <taxon>Bacteria</taxon>
        <taxon>candidate division CPR1</taxon>
    </lineage>
</organism>
<gene>
    <name evidence="1" type="ORF">UV05_C0044G0009</name>
</gene>
<evidence type="ECO:0000313" key="2">
    <source>
        <dbReference type="Proteomes" id="UP000034875"/>
    </source>
</evidence>
<reference evidence="1 2" key="1">
    <citation type="journal article" date="2015" name="Nature">
        <title>rRNA introns, odd ribosomes, and small enigmatic genomes across a large radiation of phyla.</title>
        <authorList>
            <person name="Brown C.T."/>
            <person name="Hug L.A."/>
            <person name="Thomas B.C."/>
            <person name="Sharon I."/>
            <person name="Castelle C.J."/>
            <person name="Singh A."/>
            <person name="Wilkins M.J."/>
            <person name="Williams K.H."/>
            <person name="Banfield J.F."/>
        </authorList>
    </citation>
    <scope>NUCLEOTIDE SEQUENCE [LARGE SCALE GENOMIC DNA]</scope>
</reference>
<dbReference type="EMBL" id="LCCZ01000044">
    <property type="protein sequence ID" value="KKS42423.1"/>
    <property type="molecule type" value="Genomic_DNA"/>
</dbReference>
<sequence length="61" mass="7141">DTRNFYCILIVIYYNIIRTLTRAEVVLPAGRSMDKKQTALFFMGFYKMIYGGEHSAEVAQW</sequence>
<accession>A0A0G1BYD0</accession>
<feature type="non-terminal residue" evidence="1">
    <location>
        <position position="1"/>
    </location>
</feature>
<comment type="caution">
    <text evidence="1">The sequence shown here is derived from an EMBL/GenBank/DDBJ whole genome shotgun (WGS) entry which is preliminary data.</text>
</comment>
<protein>
    <submittedName>
        <fullName evidence="1">Uncharacterized protein</fullName>
    </submittedName>
</protein>